<dbReference type="OrthoDB" id="366214at2759"/>
<evidence type="ECO:0000256" key="2">
    <source>
        <dbReference type="ARBA" id="ARBA00007102"/>
    </source>
</evidence>
<evidence type="ECO:0000313" key="10">
    <source>
        <dbReference type="Proteomes" id="UP000274429"/>
    </source>
</evidence>
<name>A0A0R3WIY1_HYDTA</name>
<evidence type="ECO:0000259" key="8">
    <source>
        <dbReference type="SMART" id="SM01403"/>
    </source>
</evidence>
<comment type="similarity">
    <text evidence="2">Belongs to the universal ribosomal protein uS10 family.</text>
</comment>
<dbReference type="WBParaSite" id="TTAC_0000059101-mRNA-1">
    <property type="protein sequence ID" value="TTAC_0000059101-mRNA-1"/>
    <property type="gene ID" value="TTAC_0000059101"/>
</dbReference>
<dbReference type="SMART" id="SM01403">
    <property type="entry name" value="Ribosomal_S10"/>
    <property type="match status" value="1"/>
</dbReference>
<dbReference type="AlphaFoldDB" id="A0A0R3WIY1"/>
<evidence type="ECO:0000256" key="4">
    <source>
        <dbReference type="ARBA" id="ARBA00023128"/>
    </source>
</evidence>
<keyword evidence="10" id="KW-1185">Reference proteome</keyword>
<reference evidence="11" key="1">
    <citation type="submission" date="2017-02" db="UniProtKB">
        <authorList>
            <consortium name="WormBaseParasite"/>
        </authorList>
    </citation>
    <scope>IDENTIFICATION</scope>
</reference>
<keyword evidence="4" id="KW-0496">Mitochondrion</keyword>
<sequence length="171" mass="19784">MYSIRRVFDVPRLFALRPAVLPYFKFAQLSAVREPVDGEEVDEPDILVKKLELEVKGHEPAVLESYDSFVRTVCGHFDLQCKVVTRNSPIFDRLSLNKSPFIHKKHQRQYEFRTYVKTFTIPHLTGSTANVFLEYIQRNLPAGVHMTVNQHRVEALPEALRSSTESCKHVE</sequence>
<evidence type="ECO:0000256" key="1">
    <source>
        <dbReference type="ARBA" id="ARBA00004173"/>
    </source>
</evidence>
<proteinExistence type="inferred from homology"/>
<evidence type="ECO:0000313" key="11">
    <source>
        <dbReference type="WBParaSite" id="TTAC_0000059101-mRNA-1"/>
    </source>
</evidence>
<dbReference type="Gene3D" id="3.30.70.600">
    <property type="entry name" value="Ribosomal protein S10 domain"/>
    <property type="match status" value="1"/>
</dbReference>
<comment type="subcellular location">
    <subcellularLocation>
        <location evidence="1">Mitochondrion</location>
    </subcellularLocation>
</comment>
<dbReference type="EMBL" id="UYWX01000061">
    <property type="protein sequence ID" value="VDM16711.1"/>
    <property type="molecule type" value="Genomic_DNA"/>
</dbReference>
<dbReference type="SUPFAM" id="SSF54999">
    <property type="entry name" value="Ribosomal protein S10"/>
    <property type="match status" value="1"/>
</dbReference>
<dbReference type="STRING" id="6205.A0A0R3WIY1"/>
<dbReference type="InterPro" id="IPR027486">
    <property type="entry name" value="Ribosomal_uS10_dom"/>
</dbReference>
<dbReference type="InterPro" id="IPR040055">
    <property type="entry name" value="Ribosomal_uS10m"/>
</dbReference>
<dbReference type="GO" id="GO:0005763">
    <property type="term" value="C:mitochondrial small ribosomal subunit"/>
    <property type="evidence" value="ECO:0007669"/>
    <property type="project" value="InterPro"/>
</dbReference>
<dbReference type="PANTHER" id="PTHR13334">
    <property type="entry name" value="MITOCHONDRIAL 28S RIBOSOMAL PROTEIN S10"/>
    <property type="match status" value="1"/>
</dbReference>
<evidence type="ECO:0000256" key="3">
    <source>
        <dbReference type="ARBA" id="ARBA00022980"/>
    </source>
</evidence>
<evidence type="ECO:0000256" key="6">
    <source>
        <dbReference type="ARBA" id="ARBA00035261"/>
    </source>
</evidence>
<protein>
    <recommendedName>
        <fullName evidence="6">Small ribosomal subunit protein uS10m</fullName>
    </recommendedName>
    <alternativeName>
        <fullName evidence="7">28S ribosomal protein S10, mitochondrial</fullName>
    </alternativeName>
</protein>
<reference evidence="9 10" key="2">
    <citation type="submission" date="2018-11" db="EMBL/GenBank/DDBJ databases">
        <authorList>
            <consortium name="Pathogen Informatics"/>
        </authorList>
    </citation>
    <scope>NUCLEOTIDE SEQUENCE [LARGE SCALE GENOMIC DNA]</scope>
</reference>
<accession>A0A0R3WIY1</accession>
<keyword evidence="5" id="KW-0687">Ribonucleoprotein</keyword>
<evidence type="ECO:0000256" key="7">
    <source>
        <dbReference type="ARBA" id="ARBA00035544"/>
    </source>
</evidence>
<organism evidence="11">
    <name type="scientific">Hydatigena taeniaeformis</name>
    <name type="common">Feline tapeworm</name>
    <name type="synonym">Taenia taeniaeformis</name>
    <dbReference type="NCBI Taxonomy" id="6205"/>
    <lineage>
        <taxon>Eukaryota</taxon>
        <taxon>Metazoa</taxon>
        <taxon>Spiralia</taxon>
        <taxon>Lophotrochozoa</taxon>
        <taxon>Platyhelminthes</taxon>
        <taxon>Cestoda</taxon>
        <taxon>Eucestoda</taxon>
        <taxon>Cyclophyllidea</taxon>
        <taxon>Taeniidae</taxon>
        <taxon>Hydatigera</taxon>
    </lineage>
</organism>
<keyword evidence="3" id="KW-0689">Ribosomal protein</keyword>
<gene>
    <name evidence="9" type="ORF">TTAC_LOCUS592</name>
</gene>
<dbReference type="Proteomes" id="UP000274429">
    <property type="component" value="Unassembled WGS sequence"/>
</dbReference>
<feature type="domain" description="Small ribosomal subunit protein uS10" evidence="8">
    <location>
        <begin position="52"/>
        <end position="149"/>
    </location>
</feature>
<dbReference type="Pfam" id="PF00338">
    <property type="entry name" value="Ribosomal_S10"/>
    <property type="match status" value="1"/>
</dbReference>
<evidence type="ECO:0000313" key="9">
    <source>
        <dbReference type="EMBL" id="VDM16711.1"/>
    </source>
</evidence>
<evidence type="ECO:0000256" key="5">
    <source>
        <dbReference type="ARBA" id="ARBA00023274"/>
    </source>
</evidence>
<dbReference type="PANTHER" id="PTHR13334:SF4">
    <property type="entry name" value="SMALL RIBOSOMAL SUBUNIT PROTEIN US10M"/>
    <property type="match status" value="1"/>
</dbReference>
<dbReference type="InterPro" id="IPR036838">
    <property type="entry name" value="Ribosomal_uS10_dom_sf"/>
</dbReference>